<dbReference type="InterPro" id="IPR012334">
    <property type="entry name" value="Pectin_lyas_fold"/>
</dbReference>
<dbReference type="EMBL" id="CAJNOM010000580">
    <property type="protein sequence ID" value="CAF1509358.1"/>
    <property type="molecule type" value="Genomic_DNA"/>
</dbReference>
<feature type="chain" id="PRO_5032556898" description="Right handed beta helix domain-containing protein" evidence="1">
    <location>
        <begin position="20"/>
        <end position="693"/>
    </location>
</feature>
<comment type="caution">
    <text evidence="3">The sequence shown here is derived from an EMBL/GenBank/DDBJ whole genome shotgun (WGS) entry which is preliminary data.</text>
</comment>
<dbReference type="Pfam" id="PF13229">
    <property type="entry name" value="Beta_helix"/>
    <property type="match status" value="1"/>
</dbReference>
<reference evidence="3" key="1">
    <citation type="submission" date="2021-02" db="EMBL/GenBank/DDBJ databases">
        <authorList>
            <person name="Nowell W R."/>
        </authorList>
    </citation>
    <scope>NUCLEOTIDE SEQUENCE</scope>
</reference>
<name>A0A815TRC1_9BILA</name>
<organism evidence="3 4">
    <name type="scientific">Adineta steineri</name>
    <dbReference type="NCBI Taxonomy" id="433720"/>
    <lineage>
        <taxon>Eukaryota</taxon>
        <taxon>Metazoa</taxon>
        <taxon>Spiralia</taxon>
        <taxon>Gnathifera</taxon>
        <taxon>Rotifera</taxon>
        <taxon>Eurotatoria</taxon>
        <taxon>Bdelloidea</taxon>
        <taxon>Adinetida</taxon>
        <taxon>Adinetidae</taxon>
        <taxon>Adineta</taxon>
    </lineage>
</organism>
<protein>
    <recommendedName>
        <fullName evidence="2">Right handed beta helix domain-containing protein</fullName>
    </recommendedName>
</protein>
<dbReference type="Proteomes" id="UP000663832">
    <property type="component" value="Unassembled WGS sequence"/>
</dbReference>
<dbReference type="OrthoDB" id="9985343at2759"/>
<sequence>MHLFIYCILLLYIINYTYGSYSIYVVPSSSISSNEETGTLENPFSTIEQARSYLRTIFRLSKYRIALYPTYHFLKNHTLSFDEHDHLITFTKMSDNERNQIQLERKKNLIELDFPIISGGIRLTDWINDQGIWRIRIPDSLPAVTQLFVDGHRAIRSRLPTNGYFNYEKGLDNSTQLAYQGFIYHEHQFDNITLSSTSTSEFIIYHSYTTSRHYFSQNFPQNRTVLFSNPSLSVIGNTSIIQESGQRFHLENIYEGMINQEGSFYFDSLEHLLYYHARKNENPQTTIIILPIAEKILSIVNVNKMEWNSIGFQHSAWIGSNKTIPIDGRAAVDYLDQSIVAIYMRNSSEIKLDNIEISHIAGYAIQIDRKCEEINIVNSQMYDLGAGGIRIGIDEKIKYNDEQWIQNIIIENCTLYDSGHLFPMGVGILLQCQTRNILIRENTLYQFFHTAIQIGWSWSYEESLCYNHTISFNYIHHIGQYLLSDLGGIYTCGILNDTVILNNVIHNIYGYFLHDWGIYLADGTSQVIISNTIVYNTGSAGLTMIYGFNNTFENNILARVSNESDGALSLYRRESIDHLSFTFRHNIIYDIVNESGRWIFQVQAPDPFSAPYVIMNYNCYFNLYSNMFIFGLGRLVFSEWQETNHDMNSLISDPLFVNAESQCNFFTLNNDSPVIKNLGFKPIMQLTQWKSGC</sequence>
<dbReference type="SMART" id="SM00710">
    <property type="entry name" value="PbH1"/>
    <property type="match status" value="8"/>
</dbReference>
<feature type="domain" description="Right handed beta helix" evidence="2">
    <location>
        <begin position="407"/>
        <end position="558"/>
    </location>
</feature>
<dbReference type="InterPro" id="IPR011050">
    <property type="entry name" value="Pectin_lyase_fold/virulence"/>
</dbReference>
<dbReference type="SUPFAM" id="SSF51126">
    <property type="entry name" value="Pectin lyase-like"/>
    <property type="match status" value="1"/>
</dbReference>
<dbReference type="Gene3D" id="2.160.20.10">
    <property type="entry name" value="Single-stranded right-handed beta-helix, Pectin lyase-like"/>
    <property type="match status" value="1"/>
</dbReference>
<dbReference type="InterPro" id="IPR006626">
    <property type="entry name" value="PbH1"/>
</dbReference>
<feature type="signal peptide" evidence="1">
    <location>
        <begin position="1"/>
        <end position="19"/>
    </location>
</feature>
<keyword evidence="4" id="KW-1185">Reference proteome</keyword>
<dbReference type="PANTHER" id="PTHR36453">
    <property type="entry name" value="SECRETED PROTEIN-RELATED"/>
    <property type="match status" value="1"/>
</dbReference>
<keyword evidence="1" id="KW-0732">Signal</keyword>
<dbReference type="AlphaFoldDB" id="A0A815TRC1"/>
<dbReference type="InterPro" id="IPR039448">
    <property type="entry name" value="Beta_helix"/>
</dbReference>
<evidence type="ECO:0000313" key="3">
    <source>
        <dbReference type="EMBL" id="CAF1509358.1"/>
    </source>
</evidence>
<evidence type="ECO:0000259" key="2">
    <source>
        <dbReference type="Pfam" id="PF13229"/>
    </source>
</evidence>
<accession>A0A815TRC1</accession>
<evidence type="ECO:0000313" key="4">
    <source>
        <dbReference type="Proteomes" id="UP000663832"/>
    </source>
</evidence>
<evidence type="ECO:0000256" key="1">
    <source>
        <dbReference type="SAM" id="SignalP"/>
    </source>
</evidence>
<dbReference type="PANTHER" id="PTHR36453:SF1">
    <property type="entry name" value="RIGHT HANDED BETA HELIX DOMAIN-CONTAINING PROTEIN"/>
    <property type="match status" value="1"/>
</dbReference>
<gene>
    <name evidence="3" type="ORF">QVE165_LOCUS44015</name>
</gene>
<proteinExistence type="predicted"/>